<feature type="non-terminal residue" evidence="2">
    <location>
        <position position="1"/>
    </location>
</feature>
<proteinExistence type="predicted"/>
<dbReference type="InterPro" id="IPR050818">
    <property type="entry name" value="KCNH_animal-type"/>
</dbReference>
<protein>
    <recommendedName>
        <fullName evidence="1">PAS domain-containing protein</fullName>
    </recommendedName>
</protein>
<keyword evidence="3" id="KW-1185">Reference proteome</keyword>
<evidence type="ECO:0000313" key="3">
    <source>
        <dbReference type="Proteomes" id="UP000243686"/>
    </source>
</evidence>
<sequence length="90" mass="10364">TGLLVANARIVDYPIIYVNDNFTRLTNYSPRDMVQTSAICKQLHGERTSINAVERIQRALDEGQMEQVEITLYKKNSKLWLTVARVKCYS</sequence>
<dbReference type="EMBL" id="KV894046">
    <property type="protein sequence ID" value="OON18572.1"/>
    <property type="molecule type" value="Genomic_DNA"/>
</dbReference>
<accession>A0A1S8WVL8</accession>
<name>A0A1S8WVL8_OPIVI</name>
<evidence type="ECO:0000313" key="2">
    <source>
        <dbReference type="EMBL" id="OON18572.1"/>
    </source>
</evidence>
<dbReference type="GO" id="GO:0042391">
    <property type="term" value="P:regulation of membrane potential"/>
    <property type="evidence" value="ECO:0007669"/>
    <property type="project" value="TreeGrafter"/>
</dbReference>
<dbReference type="CDD" id="cd00130">
    <property type="entry name" value="PAS"/>
    <property type="match status" value="1"/>
</dbReference>
<dbReference type="PANTHER" id="PTHR10217">
    <property type="entry name" value="VOLTAGE AND LIGAND GATED POTASSIUM CHANNEL"/>
    <property type="match status" value="1"/>
</dbReference>
<feature type="non-terminal residue" evidence="2">
    <location>
        <position position="90"/>
    </location>
</feature>
<dbReference type="AlphaFoldDB" id="A0A1S8WVL8"/>
<feature type="domain" description="PAS" evidence="1">
    <location>
        <begin position="1"/>
        <end position="63"/>
    </location>
</feature>
<reference evidence="2 3" key="1">
    <citation type="submission" date="2015-03" db="EMBL/GenBank/DDBJ databases">
        <title>Draft genome of the nematode, Opisthorchis viverrini.</title>
        <authorList>
            <person name="Mitreva M."/>
        </authorList>
    </citation>
    <scope>NUCLEOTIDE SEQUENCE [LARGE SCALE GENOMIC DNA]</scope>
    <source>
        <strain evidence="2">Khon Kaen</strain>
    </source>
</reference>
<dbReference type="SUPFAM" id="SSF55785">
    <property type="entry name" value="PYP-like sensor domain (PAS domain)"/>
    <property type="match status" value="1"/>
</dbReference>
<dbReference type="PROSITE" id="PS50112">
    <property type="entry name" value="PAS"/>
    <property type="match status" value="1"/>
</dbReference>
<gene>
    <name evidence="2" type="ORF">X801_05572</name>
</gene>
<dbReference type="GO" id="GO:0008076">
    <property type="term" value="C:voltage-gated potassium channel complex"/>
    <property type="evidence" value="ECO:0007669"/>
    <property type="project" value="TreeGrafter"/>
</dbReference>
<dbReference type="GO" id="GO:0005249">
    <property type="term" value="F:voltage-gated potassium channel activity"/>
    <property type="evidence" value="ECO:0007669"/>
    <property type="project" value="TreeGrafter"/>
</dbReference>
<dbReference type="PANTHER" id="PTHR10217:SF435">
    <property type="entry name" value="POTASSIUM VOLTAGE-GATED CHANNEL PROTEIN EAG"/>
    <property type="match status" value="1"/>
</dbReference>
<dbReference type="Proteomes" id="UP000243686">
    <property type="component" value="Unassembled WGS sequence"/>
</dbReference>
<dbReference type="Pfam" id="PF13426">
    <property type="entry name" value="PAS_9"/>
    <property type="match status" value="1"/>
</dbReference>
<organism evidence="2 3">
    <name type="scientific">Opisthorchis viverrini</name>
    <name type="common">Southeast Asian liver fluke</name>
    <dbReference type="NCBI Taxonomy" id="6198"/>
    <lineage>
        <taxon>Eukaryota</taxon>
        <taxon>Metazoa</taxon>
        <taxon>Spiralia</taxon>
        <taxon>Lophotrochozoa</taxon>
        <taxon>Platyhelminthes</taxon>
        <taxon>Trematoda</taxon>
        <taxon>Digenea</taxon>
        <taxon>Opisthorchiida</taxon>
        <taxon>Opisthorchiata</taxon>
        <taxon>Opisthorchiidae</taxon>
        <taxon>Opisthorchis</taxon>
    </lineage>
</organism>
<evidence type="ECO:0000259" key="1">
    <source>
        <dbReference type="PROSITE" id="PS50112"/>
    </source>
</evidence>
<dbReference type="InterPro" id="IPR035965">
    <property type="entry name" value="PAS-like_dom_sf"/>
</dbReference>
<dbReference type="Gene3D" id="3.30.450.20">
    <property type="entry name" value="PAS domain"/>
    <property type="match status" value="1"/>
</dbReference>
<dbReference type="InterPro" id="IPR000014">
    <property type="entry name" value="PAS"/>
</dbReference>